<feature type="transmembrane region" description="Helical" evidence="10">
    <location>
        <begin position="341"/>
        <end position="361"/>
    </location>
</feature>
<feature type="transmembrane region" description="Helical" evidence="10">
    <location>
        <begin position="263"/>
        <end position="284"/>
    </location>
</feature>
<keyword evidence="8 9" id="KW-0326">Glycosidase</keyword>
<evidence type="ECO:0000256" key="2">
    <source>
        <dbReference type="ARBA" id="ARBA00022676"/>
    </source>
</evidence>
<protein>
    <submittedName>
        <fullName evidence="12">Glycosyltransferase</fullName>
    </submittedName>
</protein>
<evidence type="ECO:0000256" key="7">
    <source>
        <dbReference type="ARBA" id="ARBA00023136"/>
    </source>
</evidence>
<evidence type="ECO:0000256" key="1">
    <source>
        <dbReference type="ARBA" id="ARBA00004141"/>
    </source>
</evidence>
<evidence type="ECO:0000256" key="9">
    <source>
        <dbReference type="PROSITE-ProRule" id="PRU01100"/>
    </source>
</evidence>
<keyword evidence="4 10" id="KW-0812">Transmembrane</keyword>
<evidence type="ECO:0000256" key="10">
    <source>
        <dbReference type="SAM" id="Phobius"/>
    </source>
</evidence>
<dbReference type="Gene3D" id="3.20.20.80">
    <property type="entry name" value="Glycosidases"/>
    <property type="match status" value="2"/>
</dbReference>
<dbReference type="InterPro" id="IPR017853">
    <property type="entry name" value="GH"/>
</dbReference>
<dbReference type="Pfam" id="PF02156">
    <property type="entry name" value="Glyco_hydro_26"/>
    <property type="match status" value="1"/>
</dbReference>
<dbReference type="RefSeq" id="WP_166204995.1">
    <property type="nucleotide sequence ID" value="NZ_VIKU02000008.1"/>
</dbReference>
<dbReference type="Proteomes" id="UP000707206">
    <property type="component" value="Unassembled WGS sequence"/>
</dbReference>
<evidence type="ECO:0000256" key="8">
    <source>
        <dbReference type="ARBA" id="ARBA00023295"/>
    </source>
</evidence>
<comment type="similarity">
    <text evidence="9">Belongs to the glycosyl hydrolase 26 family.</text>
</comment>
<evidence type="ECO:0000256" key="5">
    <source>
        <dbReference type="ARBA" id="ARBA00022801"/>
    </source>
</evidence>
<keyword evidence="6 10" id="KW-1133">Transmembrane helix</keyword>
<dbReference type="AlphaFoldDB" id="A0A967AYD9"/>
<dbReference type="Gene3D" id="3.90.550.10">
    <property type="entry name" value="Spore Coat Polysaccharide Biosynthesis Protein SpsA, Chain A"/>
    <property type="match status" value="1"/>
</dbReference>
<dbReference type="GO" id="GO:0004553">
    <property type="term" value="F:hydrolase activity, hydrolyzing O-glycosyl compounds"/>
    <property type="evidence" value="ECO:0007669"/>
    <property type="project" value="InterPro"/>
</dbReference>
<keyword evidence="3" id="KW-0808">Transferase</keyword>
<dbReference type="InterPro" id="IPR022790">
    <property type="entry name" value="GH26_dom"/>
</dbReference>
<dbReference type="Pfam" id="PF13641">
    <property type="entry name" value="Glyco_tranf_2_3"/>
    <property type="match status" value="1"/>
</dbReference>
<evidence type="ECO:0000313" key="12">
    <source>
        <dbReference type="EMBL" id="NHF61390.1"/>
    </source>
</evidence>
<organism evidence="12 13">
    <name type="scientific">Pelagihabitans pacificus</name>
    <dbReference type="NCBI Taxonomy" id="2696054"/>
    <lineage>
        <taxon>Bacteria</taxon>
        <taxon>Pseudomonadati</taxon>
        <taxon>Bacteroidota</taxon>
        <taxon>Flavobacteriia</taxon>
        <taxon>Flavobacteriales</taxon>
        <taxon>Flavobacteriaceae</taxon>
        <taxon>Pelagihabitans</taxon>
    </lineage>
</organism>
<feature type="active site" description="Nucleophile" evidence="9">
    <location>
        <position position="698"/>
    </location>
</feature>
<reference evidence="12" key="1">
    <citation type="submission" date="2019-07" db="EMBL/GenBank/DDBJ databases">
        <authorList>
            <person name="De-Chao Zhang Q."/>
        </authorList>
    </citation>
    <scope>NUCLEOTIDE SEQUENCE</scope>
    <source>
        <strain evidence="12">TP-CH-4</strain>
    </source>
</reference>
<keyword evidence="7 10" id="KW-0472">Membrane</keyword>
<dbReference type="GO" id="GO:0005886">
    <property type="term" value="C:plasma membrane"/>
    <property type="evidence" value="ECO:0007669"/>
    <property type="project" value="TreeGrafter"/>
</dbReference>
<keyword evidence="2" id="KW-0328">Glycosyltransferase</keyword>
<dbReference type="GO" id="GO:0016758">
    <property type="term" value="F:hexosyltransferase activity"/>
    <property type="evidence" value="ECO:0007669"/>
    <property type="project" value="TreeGrafter"/>
</dbReference>
<feature type="transmembrane region" description="Helical" evidence="10">
    <location>
        <begin position="233"/>
        <end position="254"/>
    </location>
</feature>
<comment type="caution">
    <text evidence="12">The sequence shown here is derived from an EMBL/GenBank/DDBJ whole genome shotgun (WGS) entry which is preliminary data.</text>
</comment>
<dbReference type="EMBL" id="VIKU02000008">
    <property type="protein sequence ID" value="NHF61390.1"/>
    <property type="molecule type" value="Genomic_DNA"/>
</dbReference>
<accession>A0A967AYD9</accession>
<dbReference type="InterPro" id="IPR050321">
    <property type="entry name" value="Glycosyltr_2/OpgH_subfam"/>
</dbReference>
<gene>
    <name evidence="12" type="ORF">FK220_018700</name>
</gene>
<reference evidence="12" key="2">
    <citation type="submission" date="2020-03" db="EMBL/GenBank/DDBJ databases">
        <title>Flavobacteriaceae bacterium strain TP-CH-4, a member of the family Flavobacteriaceae isolated from a deep-sea seamount.</title>
        <authorList>
            <person name="Zhang D.-C."/>
        </authorList>
    </citation>
    <scope>NUCLEOTIDE SEQUENCE</scope>
    <source>
        <strain evidence="12">TP-CH-4</strain>
    </source>
</reference>
<dbReference type="InterPro" id="IPR029044">
    <property type="entry name" value="Nucleotide-diphossugar_trans"/>
</dbReference>
<keyword evidence="5 9" id="KW-0378">Hydrolase</keyword>
<dbReference type="SUPFAM" id="SSF53448">
    <property type="entry name" value="Nucleotide-diphospho-sugar transferases"/>
    <property type="match status" value="1"/>
</dbReference>
<feature type="transmembrane region" description="Helical" evidence="10">
    <location>
        <begin position="367"/>
        <end position="390"/>
    </location>
</feature>
<dbReference type="PANTHER" id="PTHR43867">
    <property type="entry name" value="CELLULOSE SYNTHASE CATALYTIC SUBUNIT A [UDP-FORMING]"/>
    <property type="match status" value="1"/>
</dbReference>
<keyword evidence="13" id="KW-1185">Reference proteome</keyword>
<name>A0A967AYD9_9FLAO</name>
<evidence type="ECO:0000259" key="11">
    <source>
        <dbReference type="PROSITE" id="PS51764"/>
    </source>
</evidence>
<evidence type="ECO:0000256" key="6">
    <source>
        <dbReference type="ARBA" id="ARBA00022989"/>
    </source>
</evidence>
<dbReference type="PROSITE" id="PS51764">
    <property type="entry name" value="GH26"/>
    <property type="match status" value="1"/>
</dbReference>
<evidence type="ECO:0000256" key="3">
    <source>
        <dbReference type="ARBA" id="ARBA00022679"/>
    </source>
</evidence>
<dbReference type="PANTHER" id="PTHR43867:SF2">
    <property type="entry name" value="CELLULOSE SYNTHASE CATALYTIC SUBUNIT A [UDP-FORMING]"/>
    <property type="match status" value="1"/>
</dbReference>
<comment type="subcellular location">
    <subcellularLocation>
        <location evidence="1">Membrane</location>
        <topology evidence="1">Multi-pass membrane protein</topology>
    </subcellularLocation>
</comment>
<proteinExistence type="inferred from homology"/>
<feature type="transmembrane region" description="Helical" evidence="10">
    <location>
        <begin position="296"/>
        <end position="320"/>
    </location>
</feature>
<dbReference type="SUPFAM" id="SSF51445">
    <property type="entry name" value="(Trans)glycosidases"/>
    <property type="match status" value="2"/>
</dbReference>
<sequence length="1176" mass="135794">MIIETLEAIQKIRYPHTTYLCDEANDPFLKKECERLGVIHVTRDNRIDAKAGNINNALKMARGEICLILDPDHIPKPNFLDAVIPYFDDEKIGYVQTVQAYYNKPFTLVARGAAEQTFQFYGPMMMTMNTYGTVNAIGANCVFRRSALDSIGGHAPGLAEDMHTAMLLHAKGWESVYVPRILAKGLAPADLTSYYKQQLKWSRGTFELLYRVYPKIFKSLTFRQKIHYALLPLHYLIGFIYLLSFLIPVVSLFLSKMPWTGNIITFVLISLPVVLSSLLIRTYIQKWVIEKNERGFHVIGGLLQIIAWWVYILGVVYTFLRKKVPYLPTPKNEEEENNLNIVIPNLIVAAISLFAILYGLYQDFTPFSIIMSFFALLNALFMFFGVYLAFKVTNRNRILRTALENETIENLKRVKKTFGMFMDHLFTFTRRLAVPILLITIYFTNSSLKKIERNRWNYPQTEVDQKKTMKYLGIFNPTAANGVTDLRQTSLFERREQIKFDIISFYMAWGDEDKTLLKSDYLQKIKAQGSVPMLTWEPWASNFRISDSIPALKKEQSILYFIKEGYFDDYIKEVARIVKEFKEPFFVRFAHEFDNPFYPWSQSGGNTAKDFKQAWQHIHHIFKSLRADNVRWVWNPWKATAISDYYPGDNYVDWLGVNLLNYGTFNPDQKWYGFRDLYRPYHEGFKKISANKPVLLAEFGSLSTGGDQESWLKDAFIAIEDSFDDISGLVFFYSNLDKNIPAEYKASESTYLDWRFAPEILQGSSFVEKSARLNSVKPLPEALETKIVNKPIKLPLELSGIGYSKTTDWANNNYVASKQTLERDFKLMGKMGYNLVKCTPSPVYEYNLFKYGKKYGIKILYSFQIPASLDFQEDKDQLEVLSNTVISTVRRLKDKEQIAGWNFGNDPWNNASFKYDYSKALAQRKAYFSWLRELVSAIKQIDPKSWVTKDLVVSQLASLQLKELDSLDISLDAIELIVSDTTFLKESLEMAHSRRIPYIISGIDPELVSQQREHFANTPIIMSNWQNQWQNHLITYDGLLDFNGFKKKGFLLVEELKGNRLKIPSFPKVKILRPSTPLLSKKLLKYYALIHHDNGWSYLEDESGYEIEWRLAKRNRWGQVIALKKIGEGASINVEIPKSYKRYELVLTVIRNGWSTSTTATLNTPSSPSIAASGPD</sequence>
<dbReference type="CDD" id="cd06421">
    <property type="entry name" value="CESA_CelA_like"/>
    <property type="match status" value="1"/>
</dbReference>
<evidence type="ECO:0000256" key="4">
    <source>
        <dbReference type="ARBA" id="ARBA00022692"/>
    </source>
</evidence>
<feature type="active site" description="Proton donor" evidence="9">
    <location>
        <position position="592"/>
    </location>
</feature>
<evidence type="ECO:0000313" key="13">
    <source>
        <dbReference type="Proteomes" id="UP000707206"/>
    </source>
</evidence>
<feature type="domain" description="GH26" evidence="11">
    <location>
        <begin position="453"/>
        <end position="753"/>
    </location>
</feature>